<evidence type="ECO:0000256" key="1">
    <source>
        <dbReference type="SAM" id="MobiDB-lite"/>
    </source>
</evidence>
<evidence type="ECO:0000313" key="4">
    <source>
        <dbReference type="Proteomes" id="UP000483802"/>
    </source>
</evidence>
<dbReference type="GO" id="GO:0003723">
    <property type="term" value="F:RNA binding"/>
    <property type="evidence" value="ECO:0007669"/>
    <property type="project" value="InterPro"/>
</dbReference>
<reference evidence="3 4" key="1">
    <citation type="submission" date="2019-11" db="EMBL/GenBank/DDBJ databases">
        <title>Streptomyces typhae sp. nov., a novel endophytic actinomycete isolated from the root of cattail pollen (Typha angustifolia L.).</title>
        <authorList>
            <person name="Peng C."/>
        </authorList>
    </citation>
    <scope>NUCLEOTIDE SEQUENCE [LARGE SCALE GENOMIC DNA]</scope>
    <source>
        <strain evidence="4">p1417</strain>
    </source>
</reference>
<sequence length="124" mass="13074">MPSKEAGVPHVQTSPQTCPDQSSPAVQAAIVRLRAEAEHLRRAAASHAVVDQAIGVLIAAGRLTPEQGWQVLRGVSQHRNVKLRRVAELVVGWGSGGQLPPDITTWIRVGIQRAAVTGDGPPGT</sequence>
<dbReference type="InterPro" id="IPR011006">
    <property type="entry name" value="CheY-like_superfamily"/>
</dbReference>
<dbReference type="AlphaFoldDB" id="A0A6L6XBU7"/>
<name>A0A6L6XBU7_9ACTN</name>
<dbReference type="SUPFAM" id="SSF52172">
    <property type="entry name" value="CheY-like"/>
    <property type="match status" value="1"/>
</dbReference>
<protein>
    <submittedName>
        <fullName evidence="3">ANTAR domain-containing protein</fullName>
    </submittedName>
</protein>
<dbReference type="EMBL" id="WPNZ01000043">
    <property type="protein sequence ID" value="MVO90940.1"/>
    <property type="molecule type" value="Genomic_DNA"/>
</dbReference>
<gene>
    <name evidence="3" type="ORF">GPA10_40935</name>
</gene>
<keyword evidence="4" id="KW-1185">Reference proteome</keyword>
<dbReference type="Pfam" id="PF03861">
    <property type="entry name" value="ANTAR"/>
    <property type="match status" value="1"/>
</dbReference>
<proteinExistence type="predicted"/>
<dbReference type="PROSITE" id="PS50921">
    <property type="entry name" value="ANTAR"/>
    <property type="match status" value="1"/>
</dbReference>
<dbReference type="InterPro" id="IPR036388">
    <property type="entry name" value="WH-like_DNA-bd_sf"/>
</dbReference>
<dbReference type="SMART" id="SM01012">
    <property type="entry name" value="ANTAR"/>
    <property type="match status" value="1"/>
</dbReference>
<evidence type="ECO:0000313" key="3">
    <source>
        <dbReference type="EMBL" id="MVO90940.1"/>
    </source>
</evidence>
<feature type="region of interest" description="Disordered" evidence="1">
    <location>
        <begin position="1"/>
        <end position="23"/>
    </location>
</feature>
<organism evidence="3 4">
    <name type="scientific">Streptomyces typhae</name>
    <dbReference type="NCBI Taxonomy" id="2681492"/>
    <lineage>
        <taxon>Bacteria</taxon>
        <taxon>Bacillati</taxon>
        <taxon>Actinomycetota</taxon>
        <taxon>Actinomycetes</taxon>
        <taxon>Kitasatosporales</taxon>
        <taxon>Streptomycetaceae</taxon>
        <taxon>Streptomyces</taxon>
    </lineage>
</organism>
<comment type="caution">
    <text evidence="3">The sequence shown here is derived from an EMBL/GenBank/DDBJ whole genome shotgun (WGS) entry which is preliminary data.</text>
</comment>
<feature type="compositionally biased region" description="Polar residues" evidence="1">
    <location>
        <begin position="11"/>
        <end position="23"/>
    </location>
</feature>
<dbReference type="Proteomes" id="UP000483802">
    <property type="component" value="Unassembled WGS sequence"/>
</dbReference>
<accession>A0A6L6XBU7</accession>
<feature type="domain" description="ANTAR" evidence="2">
    <location>
        <begin position="30"/>
        <end position="91"/>
    </location>
</feature>
<dbReference type="InterPro" id="IPR005561">
    <property type="entry name" value="ANTAR"/>
</dbReference>
<dbReference type="Gene3D" id="1.10.10.10">
    <property type="entry name" value="Winged helix-like DNA-binding domain superfamily/Winged helix DNA-binding domain"/>
    <property type="match status" value="1"/>
</dbReference>
<evidence type="ECO:0000259" key="2">
    <source>
        <dbReference type="PROSITE" id="PS50921"/>
    </source>
</evidence>